<dbReference type="RefSeq" id="WP_301663600.1">
    <property type="nucleotide sequence ID" value="NZ_VCYH01000003.1"/>
</dbReference>
<proteinExistence type="predicted"/>
<sequence length="392" mass="45314">MREGFVPEVVVSNKLERSRAELFSYIEKNAEYIENNYPVFFGKVTSIVDQMNIPVPDQAHDEFIDAVTYKVFDVTSRANDIKFVTRLCEIACGIKRKKEKKAGVHLAAAAKLMKIGRYLDASVFLKPYWKHDAAVGCWYAYCFYALYKDGSQEPGFSSSERWNYLKRARQHLEELGQWKPPLHRLVKGEIKSDTWLDEPFWMMIFSATEWFPESRWYLQTGFAKAKADGNDVVLAKMLQVALVRFPDDMLFFREAYRMRFEQAELSDALGLVRAMREKFPDDLEPIYYGIRTAFYLSGDAEFNEFRRLAVEKGMAGHALAVIDVAHAHLRGRQNQAVLCLEDMKRRYPSLRYYADLLEFVIADCSGTIAGSRQAVFRSVDNYCMRAIGIKDQ</sequence>
<evidence type="ECO:0000313" key="1">
    <source>
        <dbReference type="EMBL" id="MDN7024497.1"/>
    </source>
</evidence>
<accession>A0ABT8M992</accession>
<comment type="caution">
    <text evidence="1">The sequence shown here is derived from an EMBL/GenBank/DDBJ whole genome shotgun (WGS) entry which is preliminary data.</text>
</comment>
<protein>
    <recommendedName>
        <fullName evidence="3">Tetratricopeptide repeat protein</fullName>
    </recommendedName>
</protein>
<dbReference type="Proteomes" id="UP001168338">
    <property type="component" value="Unassembled WGS sequence"/>
</dbReference>
<keyword evidence="2" id="KW-1185">Reference proteome</keyword>
<name>A0ABT8M992_9EURY</name>
<gene>
    <name evidence="1" type="ORF">FGU65_06275</name>
</gene>
<organism evidence="1 2">
    <name type="scientific">Methanoculleus frigidifontis</name>
    <dbReference type="NCBI Taxonomy" id="2584085"/>
    <lineage>
        <taxon>Archaea</taxon>
        <taxon>Methanobacteriati</taxon>
        <taxon>Methanobacteriota</taxon>
        <taxon>Stenosarchaea group</taxon>
        <taxon>Methanomicrobia</taxon>
        <taxon>Methanomicrobiales</taxon>
        <taxon>Methanomicrobiaceae</taxon>
        <taxon>Methanoculleus</taxon>
    </lineage>
</organism>
<reference evidence="1" key="1">
    <citation type="submission" date="2019-05" db="EMBL/GenBank/DDBJ databases">
        <title>Methanoculleus sp. FWC-SCC1, a methanogenic archaeon isolated from deep marine cold seep.</title>
        <authorList>
            <person name="Chen Y.-W."/>
            <person name="Chen S.-C."/>
            <person name="Teng N.-H."/>
            <person name="Lai M.-C."/>
        </authorList>
    </citation>
    <scope>NUCLEOTIDE SEQUENCE</scope>
    <source>
        <strain evidence="1">FWC-SCC1</strain>
    </source>
</reference>
<evidence type="ECO:0008006" key="3">
    <source>
        <dbReference type="Google" id="ProtNLM"/>
    </source>
</evidence>
<evidence type="ECO:0000313" key="2">
    <source>
        <dbReference type="Proteomes" id="UP001168338"/>
    </source>
</evidence>
<dbReference type="EMBL" id="VCYH01000003">
    <property type="protein sequence ID" value="MDN7024497.1"/>
    <property type="molecule type" value="Genomic_DNA"/>
</dbReference>